<organism evidence="3 4">
    <name type="scientific">Sutterella parvirubra YIT 11816</name>
    <dbReference type="NCBI Taxonomy" id="762967"/>
    <lineage>
        <taxon>Bacteria</taxon>
        <taxon>Pseudomonadati</taxon>
        <taxon>Pseudomonadota</taxon>
        <taxon>Betaproteobacteria</taxon>
        <taxon>Burkholderiales</taxon>
        <taxon>Sutterellaceae</taxon>
        <taxon>Sutterella</taxon>
    </lineage>
</organism>
<dbReference type="OrthoDB" id="9813411at2"/>
<sequence>MSYLSNCRWAARETVRGLRNEPDPFLFSTVLTSLALAVPLFIALVFYGLSEPLRNLPLAVEMPIFTDGSVPVEKVAEDVGNIPGVAETLIIPKDVAFAELNETLGVASKKNAKNPLPDILIATLETHISGERIAETVAAVEALKGVDVVSVETSWHERLGVITRAANTGLAILGVAILALIILVIMGALRRTNRSATEEMRALHLFGASPVFAVRPTAWRGVLMMTAASILALGLTKVGLWAFGNALAEAAALYQTTIVLTLPAWRDCAVFVVFCAVTGGIVASFAALDLWRRVR</sequence>
<dbReference type="PANTHER" id="PTHR47755:SF1">
    <property type="entry name" value="CELL DIVISION PROTEIN FTSX"/>
    <property type="match status" value="1"/>
</dbReference>
<dbReference type="InterPro" id="IPR040690">
    <property type="entry name" value="FtsX_ECD"/>
</dbReference>
<feature type="domain" description="FtsX extracellular" evidence="2">
    <location>
        <begin position="72"/>
        <end position="149"/>
    </location>
</feature>
<feature type="transmembrane region" description="Helical" evidence="1">
    <location>
        <begin position="217"/>
        <end position="235"/>
    </location>
</feature>
<accession>H3KHD4</accession>
<dbReference type="GO" id="GO:0016020">
    <property type="term" value="C:membrane"/>
    <property type="evidence" value="ECO:0007669"/>
    <property type="project" value="InterPro"/>
</dbReference>
<feature type="transmembrane region" description="Helical" evidence="1">
    <location>
        <begin position="168"/>
        <end position="189"/>
    </location>
</feature>
<dbReference type="PANTHER" id="PTHR47755">
    <property type="entry name" value="CELL DIVISION PROTEIN FTSX"/>
    <property type="match status" value="1"/>
</dbReference>
<keyword evidence="4" id="KW-1185">Reference proteome</keyword>
<dbReference type="GO" id="GO:0032153">
    <property type="term" value="C:cell division site"/>
    <property type="evidence" value="ECO:0007669"/>
    <property type="project" value="TreeGrafter"/>
</dbReference>
<name>H3KHD4_9BURK</name>
<dbReference type="STRING" id="762967.HMPREF9440_02178"/>
<keyword evidence="1" id="KW-0472">Membrane</keyword>
<evidence type="ECO:0000256" key="1">
    <source>
        <dbReference type="SAM" id="Phobius"/>
    </source>
</evidence>
<keyword evidence="1" id="KW-1133">Transmembrane helix</keyword>
<gene>
    <name evidence="3" type="ORF">HMPREF9440_02178</name>
</gene>
<dbReference type="GO" id="GO:0051301">
    <property type="term" value="P:cell division"/>
    <property type="evidence" value="ECO:0007669"/>
    <property type="project" value="InterPro"/>
</dbReference>
<dbReference type="RefSeq" id="WP_008543450.1">
    <property type="nucleotide sequence ID" value="NZ_JH605011.1"/>
</dbReference>
<dbReference type="InterPro" id="IPR004513">
    <property type="entry name" value="FtsX"/>
</dbReference>
<reference evidence="3 4" key="1">
    <citation type="submission" date="2011-11" db="EMBL/GenBank/DDBJ databases">
        <authorList>
            <person name="Weinstock G."/>
            <person name="Sodergren E."/>
            <person name="Clifton S."/>
            <person name="Fulton L."/>
            <person name="Fulton B."/>
            <person name="Courtney L."/>
            <person name="Fronick C."/>
            <person name="Harrison M."/>
            <person name="Strong C."/>
            <person name="Farmer C."/>
            <person name="Delahaunty K."/>
            <person name="Markovic C."/>
            <person name="Hall O."/>
            <person name="Minx P."/>
            <person name="Tomlinson C."/>
            <person name="Mitreva M."/>
            <person name="Hou S."/>
            <person name="Chen J."/>
            <person name="Wollam A."/>
            <person name="Pepin K.H."/>
            <person name="Johnson M."/>
            <person name="Bhonagiri V."/>
            <person name="Zhang X."/>
            <person name="Suruliraj S."/>
            <person name="Warren W."/>
            <person name="Chinwalla A."/>
            <person name="Mardis E.R."/>
            <person name="Wilson R.K."/>
        </authorList>
    </citation>
    <scope>NUCLEOTIDE SEQUENCE [LARGE SCALE GENOMIC DNA]</scope>
    <source>
        <strain evidence="3 4">YIT 11816</strain>
    </source>
</reference>
<comment type="caution">
    <text evidence="3">The sequence shown here is derived from an EMBL/GenBank/DDBJ whole genome shotgun (WGS) entry which is preliminary data.</text>
</comment>
<feature type="transmembrane region" description="Helical" evidence="1">
    <location>
        <begin position="271"/>
        <end position="291"/>
    </location>
</feature>
<dbReference type="EMBL" id="AFBQ01000329">
    <property type="protein sequence ID" value="EHY30468.1"/>
    <property type="molecule type" value="Genomic_DNA"/>
</dbReference>
<dbReference type="PATRIC" id="fig|762967.3.peg.1710"/>
<dbReference type="HOGENOM" id="CLU_943105_0_0_4"/>
<proteinExistence type="predicted"/>
<dbReference type="AlphaFoldDB" id="H3KHD4"/>
<feature type="transmembrane region" description="Helical" evidence="1">
    <location>
        <begin position="25"/>
        <end position="49"/>
    </location>
</feature>
<dbReference type="Proteomes" id="UP000004956">
    <property type="component" value="Unassembled WGS sequence"/>
</dbReference>
<evidence type="ECO:0000259" key="2">
    <source>
        <dbReference type="Pfam" id="PF18075"/>
    </source>
</evidence>
<keyword evidence="1" id="KW-0812">Transmembrane</keyword>
<dbReference type="Pfam" id="PF18075">
    <property type="entry name" value="FtsX_ECD"/>
    <property type="match status" value="1"/>
</dbReference>
<evidence type="ECO:0000313" key="4">
    <source>
        <dbReference type="Proteomes" id="UP000004956"/>
    </source>
</evidence>
<protein>
    <submittedName>
        <fullName evidence="3">Efflux ABC transporter, permease protein</fullName>
    </submittedName>
</protein>
<evidence type="ECO:0000313" key="3">
    <source>
        <dbReference type="EMBL" id="EHY30468.1"/>
    </source>
</evidence>